<dbReference type="Gene3D" id="3.40.50.720">
    <property type="entry name" value="NAD(P)-binding Rossmann-like Domain"/>
    <property type="match status" value="1"/>
</dbReference>
<dbReference type="PANTHER" id="PTHR43401">
    <property type="entry name" value="L-THREONINE 3-DEHYDROGENASE"/>
    <property type="match status" value="1"/>
</dbReference>
<gene>
    <name evidence="7" type="ORF">GCM10025780_15860</name>
</gene>
<keyword evidence="4" id="KW-0560">Oxidoreductase</keyword>
<dbReference type="InterPro" id="IPR011032">
    <property type="entry name" value="GroES-like_sf"/>
</dbReference>
<proteinExistence type="inferred from homology"/>
<keyword evidence="8" id="KW-1185">Reference proteome</keyword>
<evidence type="ECO:0000256" key="4">
    <source>
        <dbReference type="ARBA" id="ARBA00023002"/>
    </source>
</evidence>
<sequence length="360" mass="37882">MRAVVTETLGRVDVRDDVEPIEVGPDQVKVRMRASGVCRTDLSATNGVWPTRLPVVLGHEGAGELVEVGEQVKGMAVGDRVILANLRGCGHCFFCVRGQNFLCGHEDQKGAATHNFLVGGVPSFGMVSLGAWAEEVVLPATNVVPFVGDDVPWEIASLVNCAVMTGVGAVISSAKLEPGSTAVIIGAGGVGAAAIQGARLAGASTIVVVDPIESKFEKMRSFGATHAVTPDGLDALKEKLTHGRGFDYAFEFVGRDNTIRAAWDATRIGGSVILSGIGSPEKPSPLSLYEMTMDGKTVKGSVGGSVVPLRDYPIYLDLWRTGQLDLEGLVTEKITLDDAPSALDALDSGRDVLRQVILFD</sequence>
<evidence type="ECO:0000256" key="1">
    <source>
        <dbReference type="ARBA" id="ARBA00001947"/>
    </source>
</evidence>
<dbReference type="Proteomes" id="UP001501295">
    <property type="component" value="Unassembled WGS sequence"/>
</dbReference>
<dbReference type="InterPro" id="IPR020843">
    <property type="entry name" value="ER"/>
</dbReference>
<keyword evidence="2 5" id="KW-0479">Metal-binding</keyword>
<evidence type="ECO:0000256" key="2">
    <source>
        <dbReference type="ARBA" id="ARBA00022723"/>
    </source>
</evidence>
<organism evidence="7 8">
    <name type="scientific">Frondihabitans cladoniiphilus</name>
    <dbReference type="NCBI Taxonomy" id="715785"/>
    <lineage>
        <taxon>Bacteria</taxon>
        <taxon>Bacillati</taxon>
        <taxon>Actinomycetota</taxon>
        <taxon>Actinomycetes</taxon>
        <taxon>Micrococcales</taxon>
        <taxon>Microbacteriaceae</taxon>
        <taxon>Frondihabitans</taxon>
    </lineage>
</organism>
<dbReference type="InterPro" id="IPR013149">
    <property type="entry name" value="ADH-like_C"/>
</dbReference>
<comment type="cofactor">
    <cofactor evidence="1 5">
        <name>Zn(2+)</name>
        <dbReference type="ChEBI" id="CHEBI:29105"/>
    </cofactor>
</comment>
<protein>
    <submittedName>
        <fullName evidence="7">Zn-dependent alcohol dehydrogenase</fullName>
    </submittedName>
</protein>
<dbReference type="PROSITE" id="PS00059">
    <property type="entry name" value="ADH_ZINC"/>
    <property type="match status" value="1"/>
</dbReference>
<dbReference type="InterPro" id="IPR036291">
    <property type="entry name" value="NAD(P)-bd_dom_sf"/>
</dbReference>
<dbReference type="InterPro" id="IPR013154">
    <property type="entry name" value="ADH-like_N"/>
</dbReference>
<dbReference type="SMART" id="SM00829">
    <property type="entry name" value="PKS_ER"/>
    <property type="match status" value="1"/>
</dbReference>
<feature type="domain" description="Enoyl reductase (ER)" evidence="6">
    <location>
        <begin position="7"/>
        <end position="357"/>
    </location>
</feature>
<dbReference type="RefSeq" id="WP_345375154.1">
    <property type="nucleotide sequence ID" value="NZ_BAABLM010000002.1"/>
</dbReference>
<dbReference type="Gene3D" id="3.90.180.10">
    <property type="entry name" value="Medium-chain alcohol dehydrogenases, catalytic domain"/>
    <property type="match status" value="1"/>
</dbReference>
<evidence type="ECO:0000256" key="5">
    <source>
        <dbReference type="RuleBase" id="RU361277"/>
    </source>
</evidence>
<reference evidence="8" key="1">
    <citation type="journal article" date="2019" name="Int. J. Syst. Evol. Microbiol.">
        <title>The Global Catalogue of Microorganisms (GCM) 10K type strain sequencing project: providing services to taxonomists for standard genome sequencing and annotation.</title>
        <authorList>
            <consortium name="The Broad Institute Genomics Platform"/>
            <consortium name="The Broad Institute Genome Sequencing Center for Infectious Disease"/>
            <person name="Wu L."/>
            <person name="Ma J."/>
        </authorList>
    </citation>
    <scope>NUCLEOTIDE SEQUENCE [LARGE SCALE GENOMIC DNA]</scope>
    <source>
        <strain evidence="8">JCM 18956</strain>
    </source>
</reference>
<dbReference type="SUPFAM" id="SSF51735">
    <property type="entry name" value="NAD(P)-binding Rossmann-fold domains"/>
    <property type="match status" value="1"/>
</dbReference>
<evidence type="ECO:0000313" key="7">
    <source>
        <dbReference type="EMBL" id="GAA4672488.1"/>
    </source>
</evidence>
<dbReference type="PANTHER" id="PTHR43401:SF5">
    <property type="entry name" value="ALCOHOL DEHYDROGENASE-RELATED"/>
    <property type="match status" value="1"/>
</dbReference>
<keyword evidence="3 5" id="KW-0862">Zinc</keyword>
<evidence type="ECO:0000313" key="8">
    <source>
        <dbReference type="Proteomes" id="UP001501295"/>
    </source>
</evidence>
<name>A0ABP8VUU7_9MICO</name>
<dbReference type="EMBL" id="BAABLM010000002">
    <property type="protein sequence ID" value="GAA4672488.1"/>
    <property type="molecule type" value="Genomic_DNA"/>
</dbReference>
<evidence type="ECO:0000256" key="3">
    <source>
        <dbReference type="ARBA" id="ARBA00022833"/>
    </source>
</evidence>
<comment type="similarity">
    <text evidence="5">Belongs to the zinc-containing alcohol dehydrogenase family.</text>
</comment>
<evidence type="ECO:0000259" key="6">
    <source>
        <dbReference type="SMART" id="SM00829"/>
    </source>
</evidence>
<accession>A0ABP8VUU7</accession>
<dbReference type="SUPFAM" id="SSF50129">
    <property type="entry name" value="GroES-like"/>
    <property type="match status" value="1"/>
</dbReference>
<dbReference type="Pfam" id="PF08240">
    <property type="entry name" value="ADH_N"/>
    <property type="match status" value="1"/>
</dbReference>
<dbReference type="InterPro" id="IPR050129">
    <property type="entry name" value="Zn_alcohol_dh"/>
</dbReference>
<dbReference type="Pfam" id="PF00107">
    <property type="entry name" value="ADH_zinc_N"/>
    <property type="match status" value="1"/>
</dbReference>
<comment type="caution">
    <text evidence="7">The sequence shown here is derived from an EMBL/GenBank/DDBJ whole genome shotgun (WGS) entry which is preliminary data.</text>
</comment>
<dbReference type="InterPro" id="IPR002328">
    <property type="entry name" value="ADH_Zn_CS"/>
</dbReference>